<proteinExistence type="predicted"/>
<feature type="compositionally biased region" description="Basic and acidic residues" evidence="2">
    <location>
        <begin position="51"/>
        <end position="64"/>
    </location>
</feature>
<dbReference type="AlphaFoldDB" id="A0A392NSK8"/>
<comment type="caution">
    <text evidence="3">The sequence shown here is derived from an EMBL/GenBank/DDBJ whole genome shotgun (WGS) entry which is preliminary data.</text>
</comment>
<name>A0A392NSK8_9FABA</name>
<protein>
    <submittedName>
        <fullName evidence="3">Uncharacterized protein</fullName>
    </submittedName>
</protein>
<keyword evidence="4" id="KW-1185">Reference proteome</keyword>
<keyword evidence="1" id="KW-0175">Coiled coil</keyword>
<feature type="region of interest" description="Disordered" evidence="2">
    <location>
        <begin position="29"/>
        <end position="66"/>
    </location>
</feature>
<feature type="coiled-coil region" evidence="1">
    <location>
        <begin position="143"/>
        <end position="208"/>
    </location>
</feature>
<feature type="non-terminal residue" evidence="3">
    <location>
        <position position="274"/>
    </location>
</feature>
<feature type="non-terminal residue" evidence="3">
    <location>
        <position position="1"/>
    </location>
</feature>
<accession>A0A392NSK8</accession>
<evidence type="ECO:0000256" key="1">
    <source>
        <dbReference type="SAM" id="Coils"/>
    </source>
</evidence>
<feature type="compositionally biased region" description="Low complexity" evidence="2">
    <location>
        <begin position="29"/>
        <end position="45"/>
    </location>
</feature>
<dbReference type="EMBL" id="LXQA010048957">
    <property type="protein sequence ID" value="MCI02384.1"/>
    <property type="molecule type" value="Genomic_DNA"/>
</dbReference>
<organism evidence="3 4">
    <name type="scientific">Trifolium medium</name>
    <dbReference type="NCBI Taxonomy" id="97028"/>
    <lineage>
        <taxon>Eukaryota</taxon>
        <taxon>Viridiplantae</taxon>
        <taxon>Streptophyta</taxon>
        <taxon>Embryophyta</taxon>
        <taxon>Tracheophyta</taxon>
        <taxon>Spermatophyta</taxon>
        <taxon>Magnoliopsida</taxon>
        <taxon>eudicotyledons</taxon>
        <taxon>Gunneridae</taxon>
        <taxon>Pentapetalae</taxon>
        <taxon>rosids</taxon>
        <taxon>fabids</taxon>
        <taxon>Fabales</taxon>
        <taxon>Fabaceae</taxon>
        <taxon>Papilionoideae</taxon>
        <taxon>50 kb inversion clade</taxon>
        <taxon>NPAAA clade</taxon>
        <taxon>Hologalegina</taxon>
        <taxon>IRL clade</taxon>
        <taxon>Trifolieae</taxon>
        <taxon>Trifolium</taxon>
    </lineage>
</organism>
<reference evidence="3 4" key="1">
    <citation type="journal article" date="2018" name="Front. Plant Sci.">
        <title>Red Clover (Trifolium pratense) and Zigzag Clover (T. medium) - A Picture of Genomic Similarities and Differences.</title>
        <authorList>
            <person name="Dluhosova J."/>
            <person name="Istvanek J."/>
            <person name="Nedelnik J."/>
            <person name="Repkova J."/>
        </authorList>
    </citation>
    <scope>NUCLEOTIDE SEQUENCE [LARGE SCALE GENOMIC DNA]</scope>
    <source>
        <strain evidence="4">cv. 10/8</strain>
        <tissue evidence="3">Leaf</tissue>
    </source>
</reference>
<evidence type="ECO:0000313" key="3">
    <source>
        <dbReference type="EMBL" id="MCI02384.1"/>
    </source>
</evidence>
<evidence type="ECO:0000256" key="2">
    <source>
        <dbReference type="SAM" id="MobiDB-lite"/>
    </source>
</evidence>
<evidence type="ECO:0000313" key="4">
    <source>
        <dbReference type="Proteomes" id="UP000265520"/>
    </source>
</evidence>
<sequence>NMSGFAERMLKLAADKKASKNKAKWRTSALLSQSGLGSSSSPVGGQACSSEPKETPQKRPRQDDSVVDLTDAEPKFVLSNCFGARGFLEKFPPAVADTEKSIILGMTPAAREAQLVRDTAAVMRLLETALVLNNEETCPAAELKKLQVKNEKLRGELTRVENAFTDYREKHEIQVGLVTELGQKTTEIASLTEERKKLQEDLGALQLSMTPVEDEPKAAHGLTTRAELVEKIRLLGQDILDGVKFGFDNAVDQLKVFNPTVELNTEGLSMLKRV</sequence>
<dbReference type="Proteomes" id="UP000265520">
    <property type="component" value="Unassembled WGS sequence"/>
</dbReference>